<evidence type="ECO:0000313" key="4">
    <source>
        <dbReference type="Proteomes" id="UP000038040"/>
    </source>
</evidence>
<proteinExistence type="predicted"/>
<keyword evidence="1" id="KW-0677">Repeat</keyword>
<dbReference type="AlphaFoldDB" id="A0A0N4UMU4"/>
<evidence type="ECO:0000313" key="5">
    <source>
        <dbReference type="Proteomes" id="UP000274756"/>
    </source>
</evidence>
<organism evidence="4 6">
    <name type="scientific">Dracunculus medinensis</name>
    <name type="common">Guinea worm</name>
    <dbReference type="NCBI Taxonomy" id="318479"/>
    <lineage>
        <taxon>Eukaryota</taxon>
        <taxon>Metazoa</taxon>
        <taxon>Ecdysozoa</taxon>
        <taxon>Nematoda</taxon>
        <taxon>Chromadorea</taxon>
        <taxon>Rhabditida</taxon>
        <taxon>Spirurina</taxon>
        <taxon>Dracunculoidea</taxon>
        <taxon>Dracunculidae</taxon>
        <taxon>Dracunculus</taxon>
    </lineage>
</organism>
<sequence length="91" mass="10557">MTSMAYKVTLLLEKMASADKDYRFMATNDLMNDIRNETLKLDDDSEKKVVNMMMKLMEDKNGEVQNLAVKCIGPLIVRVNELLVNFHILFR</sequence>
<dbReference type="InterPro" id="IPR011989">
    <property type="entry name" value="ARM-like"/>
</dbReference>
<protein>
    <submittedName>
        <fullName evidence="6">TIP120 domain-containing protein</fullName>
    </submittedName>
</protein>
<dbReference type="GO" id="GO:0010265">
    <property type="term" value="P:SCF complex assembly"/>
    <property type="evidence" value="ECO:0007669"/>
    <property type="project" value="InterPro"/>
</dbReference>
<dbReference type="OrthoDB" id="6260732at2759"/>
<dbReference type="Proteomes" id="UP000274756">
    <property type="component" value="Unassembled WGS sequence"/>
</dbReference>
<dbReference type="Proteomes" id="UP000038040">
    <property type="component" value="Unplaced"/>
</dbReference>
<evidence type="ECO:0000256" key="1">
    <source>
        <dbReference type="ARBA" id="ARBA00022737"/>
    </source>
</evidence>
<evidence type="ECO:0000313" key="3">
    <source>
        <dbReference type="EMBL" id="VDN52955.1"/>
    </source>
</evidence>
<evidence type="ECO:0000313" key="6">
    <source>
        <dbReference type="WBParaSite" id="DME_0000919101-mRNA-1"/>
    </source>
</evidence>
<dbReference type="STRING" id="318479.A0A0N4UMU4"/>
<reference evidence="3 5" key="2">
    <citation type="submission" date="2018-11" db="EMBL/GenBank/DDBJ databases">
        <authorList>
            <consortium name="Pathogen Informatics"/>
        </authorList>
    </citation>
    <scope>NUCLEOTIDE SEQUENCE [LARGE SCALE GENOMIC DNA]</scope>
</reference>
<dbReference type="InterPro" id="IPR016024">
    <property type="entry name" value="ARM-type_fold"/>
</dbReference>
<dbReference type="PANTHER" id="PTHR12696">
    <property type="entry name" value="TIP120"/>
    <property type="match status" value="1"/>
</dbReference>
<accession>A0A0N4UMU4</accession>
<keyword evidence="2" id="KW-0833">Ubl conjugation pathway</keyword>
<dbReference type="WBParaSite" id="DME_0000919101-mRNA-1">
    <property type="protein sequence ID" value="DME_0000919101-mRNA-1"/>
    <property type="gene ID" value="DME_0000919101"/>
</dbReference>
<dbReference type="Gene3D" id="1.25.10.10">
    <property type="entry name" value="Leucine-rich Repeat Variant"/>
    <property type="match status" value="1"/>
</dbReference>
<gene>
    <name evidence="3" type="ORF">DME_LOCUS2928</name>
</gene>
<name>A0A0N4UMU4_DRAME</name>
<reference evidence="6" key="1">
    <citation type="submission" date="2017-02" db="UniProtKB">
        <authorList>
            <consortium name="WormBaseParasite"/>
        </authorList>
    </citation>
    <scope>IDENTIFICATION</scope>
</reference>
<dbReference type="InterPro" id="IPR039852">
    <property type="entry name" value="CAND1/CAND2"/>
</dbReference>
<dbReference type="EMBL" id="UYYG01000090">
    <property type="protein sequence ID" value="VDN52955.1"/>
    <property type="molecule type" value="Genomic_DNA"/>
</dbReference>
<evidence type="ECO:0000256" key="2">
    <source>
        <dbReference type="ARBA" id="ARBA00022786"/>
    </source>
</evidence>
<keyword evidence="5" id="KW-1185">Reference proteome</keyword>
<dbReference type="SUPFAM" id="SSF48371">
    <property type="entry name" value="ARM repeat"/>
    <property type="match status" value="1"/>
</dbReference>